<feature type="non-terminal residue" evidence="2">
    <location>
        <position position="157"/>
    </location>
</feature>
<dbReference type="Proteomes" id="UP001303760">
    <property type="component" value="Unassembled WGS sequence"/>
</dbReference>
<organism evidence="2 3">
    <name type="scientific">Achaetomium macrosporum</name>
    <dbReference type="NCBI Taxonomy" id="79813"/>
    <lineage>
        <taxon>Eukaryota</taxon>
        <taxon>Fungi</taxon>
        <taxon>Dikarya</taxon>
        <taxon>Ascomycota</taxon>
        <taxon>Pezizomycotina</taxon>
        <taxon>Sordariomycetes</taxon>
        <taxon>Sordariomycetidae</taxon>
        <taxon>Sordariales</taxon>
        <taxon>Chaetomiaceae</taxon>
        <taxon>Achaetomium</taxon>
    </lineage>
</organism>
<reference evidence="2" key="1">
    <citation type="journal article" date="2023" name="Mol. Phylogenet. Evol.">
        <title>Genome-scale phylogeny and comparative genomics of the fungal order Sordariales.</title>
        <authorList>
            <person name="Hensen N."/>
            <person name="Bonometti L."/>
            <person name="Westerberg I."/>
            <person name="Brannstrom I.O."/>
            <person name="Guillou S."/>
            <person name="Cros-Aarteil S."/>
            <person name="Calhoun S."/>
            <person name="Haridas S."/>
            <person name="Kuo A."/>
            <person name="Mondo S."/>
            <person name="Pangilinan J."/>
            <person name="Riley R."/>
            <person name="LaButti K."/>
            <person name="Andreopoulos B."/>
            <person name="Lipzen A."/>
            <person name="Chen C."/>
            <person name="Yan M."/>
            <person name="Daum C."/>
            <person name="Ng V."/>
            <person name="Clum A."/>
            <person name="Steindorff A."/>
            <person name="Ohm R.A."/>
            <person name="Martin F."/>
            <person name="Silar P."/>
            <person name="Natvig D.O."/>
            <person name="Lalanne C."/>
            <person name="Gautier V."/>
            <person name="Ament-Velasquez S.L."/>
            <person name="Kruys A."/>
            <person name="Hutchinson M.I."/>
            <person name="Powell A.J."/>
            <person name="Barry K."/>
            <person name="Miller A.N."/>
            <person name="Grigoriev I.V."/>
            <person name="Debuchy R."/>
            <person name="Gladieux P."/>
            <person name="Hiltunen Thoren M."/>
            <person name="Johannesson H."/>
        </authorList>
    </citation>
    <scope>NUCLEOTIDE SEQUENCE</scope>
    <source>
        <strain evidence="2">CBS 532.94</strain>
    </source>
</reference>
<evidence type="ECO:0000313" key="3">
    <source>
        <dbReference type="Proteomes" id="UP001303760"/>
    </source>
</evidence>
<feature type="compositionally biased region" description="Low complexity" evidence="1">
    <location>
        <begin position="1"/>
        <end position="12"/>
    </location>
</feature>
<dbReference type="EMBL" id="MU860581">
    <property type="protein sequence ID" value="KAK4233346.1"/>
    <property type="molecule type" value="Genomic_DNA"/>
</dbReference>
<evidence type="ECO:0000313" key="2">
    <source>
        <dbReference type="EMBL" id="KAK4233346.1"/>
    </source>
</evidence>
<keyword evidence="3" id="KW-1185">Reference proteome</keyword>
<feature type="region of interest" description="Disordered" evidence="1">
    <location>
        <begin position="1"/>
        <end position="21"/>
    </location>
</feature>
<feature type="region of interest" description="Disordered" evidence="1">
    <location>
        <begin position="109"/>
        <end position="157"/>
    </location>
</feature>
<protein>
    <submittedName>
        <fullName evidence="2">Uncharacterized protein</fullName>
    </submittedName>
</protein>
<reference evidence="2" key="2">
    <citation type="submission" date="2023-05" db="EMBL/GenBank/DDBJ databases">
        <authorList>
            <consortium name="Lawrence Berkeley National Laboratory"/>
            <person name="Steindorff A."/>
            <person name="Hensen N."/>
            <person name="Bonometti L."/>
            <person name="Westerberg I."/>
            <person name="Brannstrom I.O."/>
            <person name="Guillou S."/>
            <person name="Cros-Aarteil S."/>
            <person name="Calhoun S."/>
            <person name="Haridas S."/>
            <person name="Kuo A."/>
            <person name="Mondo S."/>
            <person name="Pangilinan J."/>
            <person name="Riley R."/>
            <person name="Labutti K."/>
            <person name="Andreopoulos B."/>
            <person name="Lipzen A."/>
            <person name="Chen C."/>
            <person name="Yanf M."/>
            <person name="Daum C."/>
            <person name="Ng V."/>
            <person name="Clum A."/>
            <person name="Ohm R."/>
            <person name="Martin F."/>
            <person name="Silar P."/>
            <person name="Natvig D."/>
            <person name="Lalanne C."/>
            <person name="Gautier V."/>
            <person name="Ament-Velasquez S.L."/>
            <person name="Kruys A."/>
            <person name="Hutchinson M.I."/>
            <person name="Powell A.J."/>
            <person name="Barry K."/>
            <person name="Miller A.N."/>
            <person name="Grigoriev I.V."/>
            <person name="Debuchy R."/>
            <person name="Gladieux P."/>
            <person name="Thoren M.H."/>
            <person name="Johannesson H."/>
        </authorList>
    </citation>
    <scope>NUCLEOTIDE SEQUENCE</scope>
    <source>
        <strain evidence="2">CBS 532.94</strain>
    </source>
</reference>
<accession>A0AAN7C118</accession>
<name>A0AAN7C118_9PEZI</name>
<proteinExistence type="predicted"/>
<comment type="caution">
    <text evidence="2">The sequence shown here is derived from an EMBL/GenBank/DDBJ whole genome shotgun (WGS) entry which is preliminary data.</text>
</comment>
<gene>
    <name evidence="2" type="ORF">C8A03DRAFT_19573</name>
</gene>
<sequence>MASSPEEAAATPPDEETKKAWGRALATELDALPNVAFGISPGLDADPAPLIQLLKYGSDANRSALHAALRACNDYIAYLRAELEAKNNELTDSLRAQVELSKQFSESIKTAALPTKSAPRRQTSDPEKFSGSQKDPAERQKAYTNWRSQIGRNLVTD</sequence>
<evidence type="ECO:0000256" key="1">
    <source>
        <dbReference type="SAM" id="MobiDB-lite"/>
    </source>
</evidence>
<feature type="compositionally biased region" description="Polar residues" evidence="1">
    <location>
        <begin position="142"/>
        <end position="157"/>
    </location>
</feature>
<dbReference type="AlphaFoldDB" id="A0AAN7C118"/>